<sequence length="191" mass="20559">MLRLGGALRRDPRAHGAPLGRALRAGLSSRPEAPVPLVVALDMDECLIHCTGFSQPSGVPARVGGGGHTAEGDGIEKLHLRLASGVTCSVLKRQGLDAFLSQCCDMFETYVFTAGVEEYASAVLDAIDTERKLAGRLYRQHCRAVKTPVGDQFLKDLSAVAGRCQRKDVERIVLVDNNPLSFVLQQRHPGA</sequence>
<dbReference type="InterPro" id="IPR023214">
    <property type="entry name" value="HAD_sf"/>
</dbReference>
<dbReference type="PANTHER" id="PTHR12210">
    <property type="entry name" value="DULLARD PROTEIN PHOSPHATASE"/>
    <property type="match status" value="1"/>
</dbReference>
<dbReference type="Proteomes" id="UP001189429">
    <property type="component" value="Unassembled WGS sequence"/>
</dbReference>
<gene>
    <name evidence="3" type="ORF">PCOR1329_LOCUS12131</name>
</gene>
<dbReference type="Gene3D" id="3.40.50.1000">
    <property type="entry name" value="HAD superfamily/HAD-like"/>
    <property type="match status" value="1"/>
</dbReference>
<keyword evidence="1" id="KW-0811">Translocation</keyword>
<dbReference type="SMART" id="SM00577">
    <property type="entry name" value="CPDc"/>
    <property type="match status" value="1"/>
</dbReference>
<dbReference type="InterPro" id="IPR050365">
    <property type="entry name" value="TIM50"/>
</dbReference>
<keyword evidence="4" id="KW-1185">Reference proteome</keyword>
<dbReference type="InterPro" id="IPR004274">
    <property type="entry name" value="FCP1_dom"/>
</dbReference>
<dbReference type="InterPro" id="IPR036412">
    <property type="entry name" value="HAD-like_sf"/>
</dbReference>
<comment type="subcellular location">
    <subcellularLocation>
        <location evidence="1">Mitochondrion inner membrane</location>
        <topology evidence="1">Single-pass membrane protein</topology>
    </subcellularLocation>
</comment>
<evidence type="ECO:0000256" key="1">
    <source>
        <dbReference type="RuleBase" id="RU365079"/>
    </source>
</evidence>
<keyword evidence="1" id="KW-0496">Mitochondrion</keyword>
<dbReference type="EMBL" id="CAUYUJ010003525">
    <property type="protein sequence ID" value="CAK0805669.1"/>
    <property type="molecule type" value="Genomic_DNA"/>
</dbReference>
<keyword evidence="1" id="KW-0809">Transit peptide</keyword>
<accession>A0ABN9QKC6</accession>
<comment type="caution">
    <text evidence="3">The sequence shown here is derived from an EMBL/GenBank/DDBJ whole genome shotgun (WGS) entry which is preliminary data.</text>
</comment>
<comment type="similarity">
    <text evidence="1">Belongs to the TIM50 family.</text>
</comment>
<name>A0ABN9QKC6_9DINO</name>
<dbReference type="SUPFAM" id="SSF56784">
    <property type="entry name" value="HAD-like"/>
    <property type="match status" value="1"/>
</dbReference>
<reference evidence="3" key="1">
    <citation type="submission" date="2023-10" db="EMBL/GenBank/DDBJ databases">
        <authorList>
            <person name="Chen Y."/>
            <person name="Shah S."/>
            <person name="Dougan E. K."/>
            <person name="Thang M."/>
            <person name="Chan C."/>
        </authorList>
    </citation>
    <scope>NUCLEOTIDE SEQUENCE [LARGE SCALE GENOMIC DNA]</scope>
</reference>
<evidence type="ECO:0000259" key="2">
    <source>
        <dbReference type="PROSITE" id="PS50969"/>
    </source>
</evidence>
<evidence type="ECO:0000313" key="4">
    <source>
        <dbReference type="Proteomes" id="UP001189429"/>
    </source>
</evidence>
<dbReference type="PROSITE" id="PS50969">
    <property type="entry name" value="FCP1"/>
    <property type="match status" value="1"/>
</dbReference>
<keyword evidence="1" id="KW-0813">Transport</keyword>
<dbReference type="CDD" id="cd07521">
    <property type="entry name" value="HAD_FCP1-like"/>
    <property type="match status" value="1"/>
</dbReference>
<comment type="subunit">
    <text evidence="1">Component of the TIM23 complex.</text>
</comment>
<keyword evidence="1" id="KW-0653">Protein transport</keyword>
<dbReference type="Pfam" id="PF03031">
    <property type="entry name" value="NIF"/>
    <property type="match status" value="1"/>
</dbReference>
<feature type="domain" description="FCP1 homology" evidence="2">
    <location>
        <begin position="32"/>
        <end position="191"/>
    </location>
</feature>
<protein>
    <recommendedName>
        <fullName evidence="1">Mitochondrial import inner membrane translocase subunit TIM50</fullName>
    </recommendedName>
</protein>
<organism evidence="3 4">
    <name type="scientific">Prorocentrum cordatum</name>
    <dbReference type="NCBI Taxonomy" id="2364126"/>
    <lineage>
        <taxon>Eukaryota</taxon>
        <taxon>Sar</taxon>
        <taxon>Alveolata</taxon>
        <taxon>Dinophyceae</taxon>
        <taxon>Prorocentrales</taxon>
        <taxon>Prorocentraceae</taxon>
        <taxon>Prorocentrum</taxon>
    </lineage>
</organism>
<proteinExistence type="inferred from homology"/>
<comment type="function">
    <text evidence="1">Essential component of the TIM23 complex, a complex that mediates the translocation of transit peptide-containing proteins across the mitochondrial inner membrane.</text>
</comment>
<evidence type="ECO:0000313" key="3">
    <source>
        <dbReference type="EMBL" id="CAK0805669.1"/>
    </source>
</evidence>